<name>A0A1G8JN59_9FIRM</name>
<dbReference type="OrthoDB" id="1799401at2"/>
<sequence>MSYDRINPFWNQQSLPQQNPGYQPMPMGQFNPNNQTWRPDQSFQRFPSTGRGQSGGNPNWRNNPQNPGGQGYSTPGYPPQGFGTLQRSPIPGMQGQQLQGYSPSPQRFKQGHYPDQRGQLPLQPQPAWEEPKKGGIKGFISNLMAKRKR</sequence>
<feature type="compositionally biased region" description="Polar residues" evidence="1">
    <location>
        <begin position="30"/>
        <end position="67"/>
    </location>
</feature>
<feature type="region of interest" description="Disordered" evidence="1">
    <location>
        <begin position="1"/>
        <end position="135"/>
    </location>
</feature>
<feature type="compositionally biased region" description="Polar residues" evidence="1">
    <location>
        <begin position="94"/>
        <end position="107"/>
    </location>
</feature>
<dbReference type="EMBL" id="FNCP01000033">
    <property type="protein sequence ID" value="SDI32503.1"/>
    <property type="molecule type" value="Genomic_DNA"/>
</dbReference>
<organism evidence="2 3">
    <name type="scientific">Desulfosporosinus hippei DSM 8344</name>
    <dbReference type="NCBI Taxonomy" id="1121419"/>
    <lineage>
        <taxon>Bacteria</taxon>
        <taxon>Bacillati</taxon>
        <taxon>Bacillota</taxon>
        <taxon>Clostridia</taxon>
        <taxon>Eubacteriales</taxon>
        <taxon>Desulfitobacteriaceae</taxon>
        <taxon>Desulfosporosinus</taxon>
    </lineage>
</organism>
<evidence type="ECO:0000313" key="2">
    <source>
        <dbReference type="EMBL" id="SDI32503.1"/>
    </source>
</evidence>
<feature type="compositionally biased region" description="Polar residues" evidence="1">
    <location>
        <begin position="9"/>
        <end position="21"/>
    </location>
</feature>
<keyword evidence="3" id="KW-1185">Reference proteome</keyword>
<dbReference type="RefSeq" id="WP_092335482.1">
    <property type="nucleotide sequence ID" value="NZ_FNCP01000033.1"/>
</dbReference>
<dbReference type="Proteomes" id="UP000198656">
    <property type="component" value="Unassembled WGS sequence"/>
</dbReference>
<proteinExistence type="predicted"/>
<reference evidence="3" key="1">
    <citation type="submission" date="2016-10" db="EMBL/GenBank/DDBJ databases">
        <authorList>
            <person name="Varghese N."/>
            <person name="Submissions S."/>
        </authorList>
    </citation>
    <scope>NUCLEOTIDE SEQUENCE [LARGE SCALE GENOMIC DNA]</scope>
    <source>
        <strain evidence="3">DSM 8344</strain>
    </source>
</reference>
<protein>
    <submittedName>
        <fullName evidence="2">Uncharacterized protein</fullName>
    </submittedName>
</protein>
<evidence type="ECO:0000313" key="3">
    <source>
        <dbReference type="Proteomes" id="UP000198656"/>
    </source>
</evidence>
<gene>
    <name evidence="2" type="ORF">SAMN05443529_13342</name>
</gene>
<evidence type="ECO:0000256" key="1">
    <source>
        <dbReference type="SAM" id="MobiDB-lite"/>
    </source>
</evidence>
<accession>A0A1G8JN59</accession>
<dbReference type="AlphaFoldDB" id="A0A1G8JN59"/>